<dbReference type="SUPFAM" id="SSF53335">
    <property type="entry name" value="S-adenosyl-L-methionine-dependent methyltransferases"/>
    <property type="match status" value="1"/>
</dbReference>
<dbReference type="InterPro" id="IPR046977">
    <property type="entry name" value="RsmC/RlmG"/>
</dbReference>
<keyword evidence="5" id="KW-1185">Reference proteome</keyword>
<accession>A0ABR4SLD5</accession>
<dbReference type="Gene3D" id="3.40.50.150">
    <property type="entry name" value="Vaccinia Virus protein VP39"/>
    <property type="match status" value="1"/>
</dbReference>
<dbReference type="EMBL" id="JDRS01000002">
    <property type="protein sequence ID" value="KDS94013.1"/>
    <property type="molecule type" value="Genomic_DNA"/>
</dbReference>
<sequence length="229" mass="24569">MSRPNPLRELFAFCATTLLAVTSDAHYFSPAPGTDLERRDLRVHLAGAERSLVSAKGLFSFDGLDKATAILLDHAELFAPLAPRSEVLDIGCGWGPIALSLALTQPECHVTAIDVNPHARTITRENAARLGLSNVTVAAPDEIPESARFDALWSNPPIRIGKSELHAVLTRWIGQLRGTGTAAMVVGKNLGADSLATWLAGQFPTRPVEKVHSSKGFRLLGVGPERPEV</sequence>
<dbReference type="PANTHER" id="PTHR47816">
    <property type="entry name" value="RIBOSOMAL RNA SMALL SUBUNIT METHYLTRANSFERASE C"/>
    <property type="match status" value="1"/>
</dbReference>
<keyword evidence="1 4" id="KW-0489">Methyltransferase</keyword>
<proteinExistence type="predicted"/>
<name>A0ABR4SLD5_9MICO</name>
<dbReference type="Pfam" id="PF05175">
    <property type="entry name" value="MTS"/>
    <property type="match status" value="1"/>
</dbReference>
<protein>
    <submittedName>
        <fullName evidence="4">16S RNA G1207 methylase RsmC</fullName>
    </submittedName>
</protein>
<evidence type="ECO:0000313" key="5">
    <source>
        <dbReference type="Proteomes" id="UP000030182"/>
    </source>
</evidence>
<dbReference type="InterPro" id="IPR029063">
    <property type="entry name" value="SAM-dependent_MTases_sf"/>
</dbReference>
<organism evidence="4 5">
    <name type="scientific">Dermabacter hominis 1368</name>
    <dbReference type="NCBI Taxonomy" id="1450519"/>
    <lineage>
        <taxon>Bacteria</taxon>
        <taxon>Bacillati</taxon>
        <taxon>Actinomycetota</taxon>
        <taxon>Actinomycetes</taxon>
        <taxon>Micrococcales</taxon>
        <taxon>Dermabacteraceae</taxon>
        <taxon>Dermabacter</taxon>
    </lineage>
</organism>
<feature type="domain" description="Methyltransferase small" evidence="3">
    <location>
        <begin position="51"/>
        <end position="219"/>
    </location>
</feature>
<evidence type="ECO:0000256" key="1">
    <source>
        <dbReference type="ARBA" id="ARBA00022603"/>
    </source>
</evidence>
<gene>
    <name evidence="4" type="ORF">DHOM_01930</name>
</gene>
<dbReference type="InterPro" id="IPR007848">
    <property type="entry name" value="Small_mtfrase_dom"/>
</dbReference>
<dbReference type="PANTHER" id="PTHR47816:SF4">
    <property type="entry name" value="RIBOSOMAL RNA SMALL SUBUNIT METHYLTRANSFERASE C"/>
    <property type="match status" value="1"/>
</dbReference>
<dbReference type="Proteomes" id="UP000030182">
    <property type="component" value="Unassembled WGS sequence"/>
</dbReference>
<dbReference type="GO" id="GO:0008168">
    <property type="term" value="F:methyltransferase activity"/>
    <property type="evidence" value="ECO:0007669"/>
    <property type="project" value="UniProtKB-KW"/>
</dbReference>
<keyword evidence="2" id="KW-0808">Transferase</keyword>
<evidence type="ECO:0000256" key="2">
    <source>
        <dbReference type="ARBA" id="ARBA00022679"/>
    </source>
</evidence>
<evidence type="ECO:0000313" key="4">
    <source>
        <dbReference type="EMBL" id="KDS94013.1"/>
    </source>
</evidence>
<reference evidence="4 5" key="1">
    <citation type="submission" date="2014-01" db="EMBL/GenBank/DDBJ databases">
        <title>Draft genome sequence of the multidrug-resistant clinical isolate Dermabacter hominis 1368.</title>
        <authorList>
            <person name="Albersmeier A."/>
            <person name="Bomholt C."/>
            <person name="Glaub A."/>
            <person name="Ruckert C."/>
            <person name="Soriano F."/>
            <person name="Fernandez-Natal I."/>
            <person name="Tauch A."/>
        </authorList>
    </citation>
    <scope>NUCLEOTIDE SEQUENCE [LARGE SCALE GENOMIC DNA]</scope>
    <source>
        <strain evidence="4 5">1368</strain>
    </source>
</reference>
<evidence type="ECO:0000259" key="3">
    <source>
        <dbReference type="Pfam" id="PF05175"/>
    </source>
</evidence>
<dbReference type="CDD" id="cd02440">
    <property type="entry name" value="AdoMet_MTases"/>
    <property type="match status" value="1"/>
</dbReference>
<dbReference type="GO" id="GO:0032259">
    <property type="term" value="P:methylation"/>
    <property type="evidence" value="ECO:0007669"/>
    <property type="project" value="UniProtKB-KW"/>
</dbReference>
<comment type="caution">
    <text evidence="4">The sequence shown here is derived from an EMBL/GenBank/DDBJ whole genome shotgun (WGS) entry which is preliminary data.</text>
</comment>